<evidence type="ECO:0000256" key="1">
    <source>
        <dbReference type="ARBA" id="ARBA00009374"/>
    </source>
</evidence>
<evidence type="ECO:0000259" key="5">
    <source>
        <dbReference type="PROSITE" id="PS51795"/>
    </source>
</evidence>
<organism evidence="6 7">
    <name type="scientific">Gossypium tomentosum</name>
    <name type="common">Hawaiian cotton</name>
    <name type="synonym">Gossypium sandvicense</name>
    <dbReference type="NCBI Taxonomy" id="34277"/>
    <lineage>
        <taxon>Eukaryota</taxon>
        <taxon>Viridiplantae</taxon>
        <taxon>Streptophyta</taxon>
        <taxon>Embryophyta</taxon>
        <taxon>Tracheophyta</taxon>
        <taxon>Spermatophyta</taxon>
        <taxon>Magnoliopsida</taxon>
        <taxon>eudicotyledons</taxon>
        <taxon>Gunneridae</taxon>
        <taxon>Pentapetalae</taxon>
        <taxon>rosids</taxon>
        <taxon>malvids</taxon>
        <taxon>Malvales</taxon>
        <taxon>Malvaceae</taxon>
        <taxon>Malvoideae</taxon>
        <taxon>Gossypium</taxon>
    </lineage>
</organism>
<evidence type="ECO:0000256" key="4">
    <source>
        <dbReference type="PROSITE-ProRule" id="PRU01131"/>
    </source>
</evidence>
<dbReference type="PROSITE" id="PS51795">
    <property type="entry name" value="ZF_FLZ"/>
    <property type="match status" value="1"/>
</dbReference>
<name>A0A5D2KL14_GOSTO</name>
<dbReference type="Pfam" id="PF04570">
    <property type="entry name" value="zf-FLZ"/>
    <property type="match status" value="1"/>
</dbReference>
<keyword evidence="3" id="KW-0862">Zinc</keyword>
<dbReference type="AlphaFoldDB" id="A0A5D2KL14"/>
<dbReference type="EMBL" id="CM017628">
    <property type="protein sequence ID" value="TYH67499.1"/>
    <property type="molecule type" value="Genomic_DNA"/>
</dbReference>
<accession>A0A5D2KL14</accession>
<keyword evidence="3" id="KW-0863">Zinc-finger</keyword>
<proteinExistence type="inferred from homology"/>
<dbReference type="GO" id="GO:0008270">
    <property type="term" value="F:zinc ion binding"/>
    <property type="evidence" value="ECO:0007669"/>
    <property type="project" value="UniProtKB-KW"/>
</dbReference>
<evidence type="ECO:0000256" key="2">
    <source>
        <dbReference type="ARBA" id="ARBA00022723"/>
    </source>
</evidence>
<dbReference type="PANTHER" id="PTHR46057">
    <property type="entry name" value="FCS-LIKE ZINC FINGER 1-RELATED"/>
    <property type="match status" value="1"/>
</dbReference>
<reference evidence="6 7" key="1">
    <citation type="submission" date="2019-07" db="EMBL/GenBank/DDBJ databases">
        <title>WGS assembly of Gossypium tomentosum.</title>
        <authorList>
            <person name="Chen Z.J."/>
            <person name="Sreedasyam A."/>
            <person name="Ando A."/>
            <person name="Song Q."/>
            <person name="De L."/>
            <person name="Hulse-Kemp A."/>
            <person name="Ding M."/>
            <person name="Ye W."/>
            <person name="Kirkbride R."/>
            <person name="Jenkins J."/>
            <person name="Plott C."/>
            <person name="Lovell J."/>
            <person name="Lin Y.-M."/>
            <person name="Vaughn R."/>
            <person name="Liu B."/>
            <person name="Li W."/>
            <person name="Simpson S."/>
            <person name="Scheffler B."/>
            <person name="Saski C."/>
            <person name="Grover C."/>
            <person name="Hu G."/>
            <person name="Conover J."/>
            <person name="Carlson J."/>
            <person name="Shu S."/>
            <person name="Boston L."/>
            <person name="Williams M."/>
            <person name="Peterson D."/>
            <person name="Mcgee K."/>
            <person name="Jones D."/>
            <person name="Wendel J."/>
            <person name="Stelly D."/>
            <person name="Grimwood J."/>
            <person name="Schmutz J."/>
        </authorList>
    </citation>
    <scope>NUCLEOTIDE SEQUENCE [LARGE SCALE GENOMIC DNA]</scope>
    <source>
        <strain evidence="6">7179.01</strain>
    </source>
</reference>
<sequence length="48" mass="5714">MKNCSVYKKSLHNSNIFMYSGNTLFCSKECRQEQMEIDEAREKKMKFG</sequence>
<feature type="domain" description="FLZ-type" evidence="5">
    <location>
        <begin position="1"/>
        <end position="42"/>
    </location>
</feature>
<evidence type="ECO:0000313" key="6">
    <source>
        <dbReference type="EMBL" id="TYH67499.1"/>
    </source>
</evidence>
<gene>
    <name evidence="6" type="ORF">ES332_D06G191500v1</name>
</gene>
<comment type="similarity">
    <text evidence="1">Belongs to the FLZ family.</text>
</comment>
<evidence type="ECO:0000256" key="3">
    <source>
        <dbReference type="ARBA" id="ARBA00022771"/>
    </source>
</evidence>
<feature type="zinc finger region" description="FLZ-type" evidence="4">
    <location>
        <begin position="1"/>
        <end position="42"/>
    </location>
</feature>
<protein>
    <recommendedName>
        <fullName evidence="5">FLZ-type domain-containing protein</fullName>
    </recommendedName>
</protein>
<evidence type="ECO:0000313" key="7">
    <source>
        <dbReference type="Proteomes" id="UP000322667"/>
    </source>
</evidence>
<dbReference type="PANTHER" id="PTHR46057:SF13">
    <property type="entry name" value="FLZ-TYPE DOMAIN-CONTAINING PROTEIN"/>
    <property type="match status" value="1"/>
</dbReference>
<dbReference type="InterPro" id="IPR007650">
    <property type="entry name" value="Zf-FLZ_dom"/>
</dbReference>
<keyword evidence="2" id="KW-0479">Metal-binding</keyword>
<keyword evidence="7" id="KW-1185">Reference proteome</keyword>
<dbReference type="Proteomes" id="UP000322667">
    <property type="component" value="Chromosome D06"/>
</dbReference>
<dbReference type="InterPro" id="IPR044533">
    <property type="entry name" value="FLZ1/2/3"/>
</dbReference>